<dbReference type="OrthoDB" id="121955at2759"/>
<name>A0A225VSF1_9STRA</name>
<comment type="caution">
    <text evidence="2">The sequence shown here is derived from an EMBL/GenBank/DDBJ whole genome shotgun (WGS) entry which is preliminary data.</text>
</comment>
<keyword evidence="3" id="KW-1185">Reference proteome</keyword>
<dbReference type="PANTHER" id="PTHR34415:SF1">
    <property type="entry name" value="INTEGRASE CATALYTIC DOMAIN-CONTAINING PROTEIN"/>
    <property type="match status" value="1"/>
</dbReference>
<dbReference type="Pfam" id="PF25273">
    <property type="entry name" value="DUF7869"/>
    <property type="match status" value="1"/>
</dbReference>
<dbReference type="EMBL" id="NBNE01003431">
    <property type="protein sequence ID" value="OWZ07707.1"/>
    <property type="molecule type" value="Genomic_DNA"/>
</dbReference>
<dbReference type="STRING" id="4795.A0A225VSF1"/>
<reference evidence="3" key="1">
    <citation type="submission" date="2017-03" db="EMBL/GenBank/DDBJ databases">
        <title>Phytopthora megakarya and P. palmivora, two closely related causual agents of cacao black pod achieved similar genome size and gene model numbers by different mechanisms.</title>
        <authorList>
            <person name="Ali S."/>
            <person name="Shao J."/>
            <person name="Larry D.J."/>
            <person name="Kronmiller B."/>
            <person name="Shen D."/>
            <person name="Strem M.D."/>
            <person name="Melnick R.L."/>
            <person name="Guiltinan M.J."/>
            <person name="Tyler B.M."/>
            <person name="Meinhardt L.W."/>
            <person name="Bailey B.A."/>
        </authorList>
    </citation>
    <scope>NUCLEOTIDE SEQUENCE [LARGE SCALE GENOMIC DNA]</scope>
    <source>
        <strain evidence="3">zdho120</strain>
    </source>
</reference>
<sequence length="262" mass="30276">MLPACFTWDQLYLEMRKYVEEIRLRVREPRPSTFCLYLTRLCPTIRIRSPRSNVCDVCSVYFSRIKSGATTADTEAFGNHTTEARRMREEYKTDLAFADVNHAVVIMDFNHNLTIPSYNYVYDETVPGKGTDEVNSMLRHFITRVVIPEGHSKLTIYADSCGGQNKNSFVVWMLLALTHMSDLPEIELKFFVKGHPKNAVDRLFGHVRKRISRADVWIMDQLFEVITHASASSALVHIPKENSIFKDYRSVVDEAYKKIKNI</sequence>
<protein>
    <recommendedName>
        <fullName evidence="1">DUF7869 domain-containing protein</fullName>
    </recommendedName>
</protein>
<evidence type="ECO:0000259" key="1">
    <source>
        <dbReference type="Pfam" id="PF25273"/>
    </source>
</evidence>
<dbReference type="InterPro" id="IPR057191">
    <property type="entry name" value="DUF7869"/>
</dbReference>
<dbReference type="Proteomes" id="UP000198211">
    <property type="component" value="Unassembled WGS sequence"/>
</dbReference>
<gene>
    <name evidence="2" type="ORF">PHMEG_00019864</name>
</gene>
<proteinExistence type="predicted"/>
<accession>A0A225VSF1</accession>
<dbReference type="AlphaFoldDB" id="A0A225VSF1"/>
<evidence type="ECO:0000313" key="2">
    <source>
        <dbReference type="EMBL" id="OWZ07707.1"/>
    </source>
</evidence>
<evidence type="ECO:0000313" key="3">
    <source>
        <dbReference type="Proteomes" id="UP000198211"/>
    </source>
</evidence>
<feature type="domain" description="DUF7869" evidence="1">
    <location>
        <begin position="151"/>
        <end position="261"/>
    </location>
</feature>
<organism evidence="2 3">
    <name type="scientific">Phytophthora megakarya</name>
    <dbReference type="NCBI Taxonomy" id="4795"/>
    <lineage>
        <taxon>Eukaryota</taxon>
        <taxon>Sar</taxon>
        <taxon>Stramenopiles</taxon>
        <taxon>Oomycota</taxon>
        <taxon>Peronosporomycetes</taxon>
        <taxon>Peronosporales</taxon>
        <taxon>Peronosporaceae</taxon>
        <taxon>Phytophthora</taxon>
    </lineage>
</organism>
<dbReference type="PANTHER" id="PTHR34415">
    <property type="entry name" value="INTEGRASE CATALYTIC DOMAIN-CONTAINING PROTEIN"/>
    <property type="match status" value="1"/>
</dbReference>